<reference evidence="1 2" key="1">
    <citation type="submission" date="2023-09" db="EMBL/GenBank/DDBJ databases">
        <authorList>
            <person name="Rey-Velasco X."/>
        </authorList>
    </citation>
    <scope>NUCLEOTIDE SEQUENCE [LARGE SCALE GENOMIC DNA]</scope>
    <source>
        <strain evidence="1 2">W431</strain>
    </source>
</reference>
<accession>A0ABU3A306</accession>
<protein>
    <submittedName>
        <fullName evidence="1">Uncharacterized protein</fullName>
    </submittedName>
</protein>
<dbReference type="Proteomes" id="UP001266357">
    <property type="component" value="Unassembled WGS sequence"/>
</dbReference>
<dbReference type="RefSeq" id="WP_311579733.1">
    <property type="nucleotide sequence ID" value="NZ_JAVRIF010000003.1"/>
</dbReference>
<name>A0ABU3A306_9GAMM</name>
<organism evidence="1 2">
    <name type="scientific">Thalassotalea castellviae</name>
    <dbReference type="NCBI Taxonomy" id="3075612"/>
    <lineage>
        <taxon>Bacteria</taxon>
        <taxon>Pseudomonadati</taxon>
        <taxon>Pseudomonadota</taxon>
        <taxon>Gammaproteobacteria</taxon>
        <taxon>Alteromonadales</taxon>
        <taxon>Colwelliaceae</taxon>
        <taxon>Thalassotalea</taxon>
    </lineage>
</organism>
<sequence>MKTFLKISMGVTSGSFAGRDDGHPKPVFELIDNYEELFETYERDAAYYEVKEIHLSKVVEAFKGLSG</sequence>
<gene>
    <name evidence="1" type="ORF">RM573_07775</name>
</gene>
<dbReference type="EMBL" id="JAVRIF010000003">
    <property type="protein sequence ID" value="MDT0603493.1"/>
    <property type="molecule type" value="Genomic_DNA"/>
</dbReference>
<keyword evidence="2" id="KW-1185">Reference proteome</keyword>
<proteinExistence type="predicted"/>
<evidence type="ECO:0000313" key="2">
    <source>
        <dbReference type="Proteomes" id="UP001266357"/>
    </source>
</evidence>
<comment type="caution">
    <text evidence="1">The sequence shown here is derived from an EMBL/GenBank/DDBJ whole genome shotgun (WGS) entry which is preliminary data.</text>
</comment>
<evidence type="ECO:0000313" key="1">
    <source>
        <dbReference type="EMBL" id="MDT0603493.1"/>
    </source>
</evidence>